<evidence type="ECO:0000259" key="1">
    <source>
        <dbReference type="Pfam" id="PF08240"/>
    </source>
</evidence>
<sequence length="207" mass="22541">MCFISNDAGRYSMTVIIRAFPSYSPRKNHIIHHDLFDTNRSIRNFPTCPPLPPPPTDPLPTHRRALRLTSSPSPDGPLTELITEPLPRLAPTSVLIKIHCASLNYRDANIAHRSNPWPVIPNVILGNDAAGSVIAVGEKVSLLKVGDRVAPVNDTGNLTGREKGRSWLGADEDGVLADYVLFDERVVSKLPEGLGWREASVVPCAGT</sequence>
<dbReference type="AlphaFoldDB" id="A0A8K0L4A0"/>
<dbReference type="Gene3D" id="3.90.180.10">
    <property type="entry name" value="Medium-chain alcohol dehydrogenases, catalytic domain"/>
    <property type="match status" value="1"/>
</dbReference>
<gene>
    <name evidence="2" type="ORF">KVT40_003299</name>
</gene>
<dbReference type="PANTHER" id="PTHR45033:SF2">
    <property type="entry name" value="ZINC-TYPE ALCOHOL DEHYDROGENASE-LIKE PROTEIN C1773.06C"/>
    <property type="match status" value="1"/>
</dbReference>
<name>A0A8K0L4A0_9PEZI</name>
<dbReference type="InterPro" id="IPR011032">
    <property type="entry name" value="GroES-like_sf"/>
</dbReference>
<keyword evidence="3" id="KW-1185">Reference proteome</keyword>
<comment type="caution">
    <text evidence="2">The sequence shown here is derived from an EMBL/GenBank/DDBJ whole genome shotgun (WGS) entry which is preliminary data.</text>
</comment>
<reference evidence="2" key="1">
    <citation type="submission" date="2021-07" db="EMBL/GenBank/DDBJ databases">
        <title>Elsinoe batatas strain:CRI-CJ2 Genome sequencing and assembly.</title>
        <authorList>
            <person name="Huang L."/>
        </authorList>
    </citation>
    <scope>NUCLEOTIDE SEQUENCE</scope>
    <source>
        <strain evidence="2">CRI-CJ2</strain>
    </source>
</reference>
<dbReference type="Proteomes" id="UP000809789">
    <property type="component" value="Unassembled WGS sequence"/>
</dbReference>
<protein>
    <recommendedName>
        <fullName evidence="1">Alcohol dehydrogenase-like N-terminal domain-containing protein</fullName>
    </recommendedName>
</protein>
<evidence type="ECO:0000313" key="2">
    <source>
        <dbReference type="EMBL" id="KAG8629434.1"/>
    </source>
</evidence>
<organism evidence="2 3">
    <name type="scientific">Elsinoe batatas</name>
    <dbReference type="NCBI Taxonomy" id="2601811"/>
    <lineage>
        <taxon>Eukaryota</taxon>
        <taxon>Fungi</taxon>
        <taxon>Dikarya</taxon>
        <taxon>Ascomycota</taxon>
        <taxon>Pezizomycotina</taxon>
        <taxon>Dothideomycetes</taxon>
        <taxon>Dothideomycetidae</taxon>
        <taxon>Myriangiales</taxon>
        <taxon>Elsinoaceae</taxon>
        <taxon>Elsinoe</taxon>
    </lineage>
</organism>
<dbReference type="InterPro" id="IPR052711">
    <property type="entry name" value="Zinc_ADH-like"/>
</dbReference>
<dbReference type="PANTHER" id="PTHR45033">
    <property type="match status" value="1"/>
</dbReference>
<dbReference type="SUPFAM" id="SSF50129">
    <property type="entry name" value="GroES-like"/>
    <property type="match status" value="1"/>
</dbReference>
<dbReference type="EMBL" id="JAESVG020000003">
    <property type="protein sequence ID" value="KAG8629434.1"/>
    <property type="molecule type" value="Genomic_DNA"/>
</dbReference>
<accession>A0A8K0L4A0</accession>
<feature type="domain" description="Alcohol dehydrogenase-like N-terminal" evidence="1">
    <location>
        <begin position="91"/>
        <end position="192"/>
    </location>
</feature>
<dbReference type="InterPro" id="IPR013154">
    <property type="entry name" value="ADH-like_N"/>
</dbReference>
<evidence type="ECO:0000313" key="3">
    <source>
        <dbReference type="Proteomes" id="UP000809789"/>
    </source>
</evidence>
<dbReference type="Pfam" id="PF08240">
    <property type="entry name" value="ADH_N"/>
    <property type="match status" value="1"/>
</dbReference>
<dbReference type="OrthoDB" id="3509362at2759"/>
<proteinExistence type="predicted"/>